<dbReference type="Pfam" id="PF00226">
    <property type="entry name" value="DnaJ"/>
    <property type="match status" value="1"/>
</dbReference>
<dbReference type="InterPro" id="IPR018253">
    <property type="entry name" value="DnaJ_domain_CS"/>
</dbReference>
<dbReference type="SMART" id="SM00451">
    <property type="entry name" value="ZnF_U1"/>
    <property type="match status" value="1"/>
</dbReference>
<dbReference type="SMART" id="SM00271">
    <property type="entry name" value="DnaJ"/>
    <property type="match status" value="1"/>
</dbReference>
<dbReference type="RefSeq" id="XP_024680149.1">
    <property type="nucleotide sequence ID" value="XM_024827853.1"/>
</dbReference>
<feature type="region of interest" description="Disordered" evidence="5">
    <location>
        <begin position="428"/>
        <end position="447"/>
    </location>
</feature>
<feature type="compositionally biased region" description="Polar residues" evidence="5">
    <location>
        <begin position="1"/>
        <end position="18"/>
    </location>
</feature>
<dbReference type="GeneID" id="36535178"/>
<dbReference type="AlphaFoldDB" id="A0A2I1C1P0"/>
<gene>
    <name evidence="8" type="ORF">P174DRAFT_443518</name>
</gene>
<protein>
    <submittedName>
        <fullName evidence="8">Putative C2H2 finger domain protein</fullName>
    </submittedName>
</protein>
<dbReference type="SUPFAM" id="SSF57667">
    <property type="entry name" value="beta-beta-alpha zinc fingers"/>
    <property type="match status" value="1"/>
</dbReference>
<dbReference type="OMA" id="ACKKQFK"/>
<reference evidence="9" key="1">
    <citation type="journal article" date="2018" name="Proc. Natl. Acad. Sci. U.S.A.">
        <title>Linking secondary metabolites to gene clusters through genome sequencing of six diverse Aspergillus species.</title>
        <authorList>
            <person name="Kaerboelling I."/>
            <person name="Vesth T.C."/>
            <person name="Frisvad J.C."/>
            <person name="Nybo J.L."/>
            <person name="Theobald S."/>
            <person name="Kuo A."/>
            <person name="Bowyer P."/>
            <person name="Matsuda Y."/>
            <person name="Mondo S."/>
            <person name="Lyhne E.K."/>
            <person name="Kogle M.E."/>
            <person name="Clum A."/>
            <person name="Lipzen A."/>
            <person name="Salamov A."/>
            <person name="Ngan C.Y."/>
            <person name="Daum C."/>
            <person name="Chiniquy J."/>
            <person name="Barry K."/>
            <person name="LaButti K."/>
            <person name="Haridas S."/>
            <person name="Simmons B.A."/>
            <person name="Magnuson J.K."/>
            <person name="Mortensen U.H."/>
            <person name="Larsen T.O."/>
            <person name="Grigoriev I.V."/>
            <person name="Baker S.E."/>
            <person name="Andersen M.R."/>
        </authorList>
    </citation>
    <scope>NUCLEOTIDE SEQUENCE [LARGE SCALE GENOMIC DNA]</scope>
    <source>
        <strain evidence="9">IBT 16806</strain>
    </source>
</reference>
<dbReference type="GO" id="GO:0008270">
    <property type="term" value="F:zinc ion binding"/>
    <property type="evidence" value="ECO:0007669"/>
    <property type="project" value="UniProtKB-KW"/>
</dbReference>
<evidence type="ECO:0000256" key="5">
    <source>
        <dbReference type="SAM" id="MobiDB-lite"/>
    </source>
</evidence>
<dbReference type="GO" id="GO:0005737">
    <property type="term" value="C:cytoplasm"/>
    <property type="evidence" value="ECO:0007669"/>
    <property type="project" value="TreeGrafter"/>
</dbReference>
<dbReference type="SUPFAM" id="SSF46565">
    <property type="entry name" value="Chaperone J-domain"/>
    <property type="match status" value="1"/>
</dbReference>
<dbReference type="PROSITE" id="PS00028">
    <property type="entry name" value="ZINC_FINGER_C2H2_1"/>
    <property type="match status" value="2"/>
</dbReference>
<dbReference type="Gene3D" id="3.30.160.60">
    <property type="entry name" value="Classic Zinc Finger"/>
    <property type="match status" value="1"/>
</dbReference>
<feature type="domain" description="J" evidence="6">
    <location>
        <begin position="26"/>
        <end position="92"/>
    </location>
</feature>
<dbReference type="InterPro" id="IPR003604">
    <property type="entry name" value="Matrin/U1-like-C_Znf_C2H2"/>
</dbReference>
<comment type="caution">
    <text evidence="8">The sequence shown here is derived from an EMBL/GenBank/DDBJ whole genome shotgun (WGS) entry which is preliminary data.</text>
</comment>
<keyword evidence="3" id="KW-0862">Zinc</keyword>
<evidence type="ECO:0000313" key="9">
    <source>
        <dbReference type="Proteomes" id="UP000234474"/>
    </source>
</evidence>
<keyword evidence="9" id="KW-1185">Reference proteome</keyword>
<dbReference type="OrthoDB" id="5894at2759"/>
<dbReference type="Proteomes" id="UP000234474">
    <property type="component" value="Unassembled WGS sequence"/>
</dbReference>
<proteinExistence type="predicted"/>
<dbReference type="InterPro" id="IPR036236">
    <property type="entry name" value="Znf_C2H2_sf"/>
</dbReference>
<dbReference type="InterPro" id="IPR022755">
    <property type="entry name" value="Znf_C2H2_jaz"/>
</dbReference>
<dbReference type="SMART" id="SM00355">
    <property type="entry name" value="ZnF_C2H2"/>
    <property type="match status" value="2"/>
</dbReference>
<feature type="region of interest" description="Disordered" evidence="5">
    <location>
        <begin position="1"/>
        <end position="21"/>
    </location>
</feature>
<evidence type="ECO:0000256" key="2">
    <source>
        <dbReference type="ARBA" id="ARBA00022771"/>
    </source>
</evidence>
<dbReference type="Pfam" id="PF21884">
    <property type="entry name" value="ZUO1-like_ZHD"/>
    <property type="match status" value="1"/>
</dbReference>
<dbReference type="PROSITE" id="PS00636">
    <property type="entry name" value="DNAJ_1"/>
    <property type="match status" value="1"/>
</dbReference>
<dbReference type="Gene3D" id="1.10.287.110">
    <property type="entry name" value="DnaJ domain"/>
    <property type="match status" value="1"/>
</dbReference>
<dbReference type="InterPro" id="IPR051964">
    <property type="entry name" value="Chaperone_stress_response"/>
</dbReference>
<keyword evidence="1" id="KW-0479">Metal-binding</keyword>
<dbReference type="PROSITE" id="PS50157">
    <property type="entry name" value="ZINC_FINGER_C2H2_2"/>
    <property type="match status" value="2"/>
</dbReference>
<evidence type="ECO:0000256" key="3">
    <source>
        <dbReference type="ARBA" id="ARBA00022833"/>
    </source>
</evidence>
<feature type="domain" description="C2H2-type" evidence="7">
    <location>
        <begin position="499"/>
        <end position="526"/>
    </location>
</feature>
<keyword evidence="2 4" id="KW-0863">Zinc-finger</keyword>
<dbReference type="Pfam" id="PF12171">
    <property type="entry name" value="zf-C2H2_jaz"/>
    <property type="match status" value="1"/>
</dbReference>
<name>A0A2I1C1P0_ASPN1</name>
<dbReference type="EMBL" id="MSZS01000006">
    <property type="protein sequence ID" value="PKX91554.1"/>
    <property type="molecule type" value="Genomic_DNA"/>
</dbReference>
<dbReference type="InterPro" id="IPR001623">
    <property type="entry name" value="DnaJ_domain"/>
</dbReference>
<dbReference type="PRINTS" id="PR00625">
    <property type="entry name" value="JDOMAIN"/>
</dbReference>
<dbReference type="CDD" id="cd06257">
    <property type="entry name" value="DnaJ"/>
    <property type="match status" value="1"/>
</dbReference>
<dbReference type="STRING" id="1392255.A0A2I1C1P0"/>
<dbReference type="VEuPathDB" id="FungiDB:P174DRAFT_443518"/>
<evidence type="ECO:0000256" key="4">
    <source>
        <dbReference type="PROSITE-ProRule" id="PRU00042"/>
    </source>
</evidence>
<evidence type="ECO:0000259" key="6">
    <source>
        <dbReference type="PROSITE" id="PS50076"/>
    </source>
</evidence>
<evidence type="ECO:0000256" key="1">
    <source>
        <dbReference type="ARBA" id="ARBA00022723"/>
    </source>
</evidence>
<dbReference type="InterPro" id="IPR054076">
    <property type="entry name" value="ZUO1-like_ZHD"/>
</dbReference>
<feature type="compositionally biased region" description="Polar residues" evidence="5">
    <location>
        <begin position="432"/>
        <end position="444"/>
    </location>
</feature>
<feature type="region of interest" description="Disordered" evidence="5">
    <location>
        <begin position="372"/>
        <end position="393"/>
    </location>
</feature>
<dbReference type="GO" id="GO:0003676">
    <property type="term" value="F:nucleic acid binding"/>
    <property type="evidence" value="ECO:0007669"/>
    <property type="project" value="InterPro"/>
</dbReference>
<organism evidence="8 9">
    <name type="scientific">Aspergillus novofumigatus (strain IBT 16806)</name>
    <dbReference type="NCBI Taxonomy" id="1392255"/>
    <lineage>
        <taxon>Eukaryota</taxon>
        <taxon>Fungi</taxon>
        <taxon>Dikarya</taxon>
        <taxon>Ascomycota</taxon>
        <taxon>Pezizomycotina</taxon>
        <taxon>Eurotiomycetes</taxon>
        <taxon>Eurotiomycetidae</taxon>
        <taxon>Eurotiales</taxon>
        <taxon>Aspergillaceae</taxon>
        <taxon>Aspergillus</taxon>
        <taxon>Aspergillus subgen. Fumigati</taxon>
    </lineage>
</organism>
<evidence type="ECO:0000259" key="7">
    <source>
        <dbReference type="PROSITE" id="PS50157"/>
    </source>
</evidence>
<evidence type="ECO:0000313" key="8">
    <source>
        <dbReference type="EMBL" id="PKX91554.1"/>
    </source>
</evidence>
<dbReference type="PANTHER" id="PTHR44029">
    <property type="entry name" value="DNAJ HOMOLOG SUBFAMILY C MEMBER 21"/>
    <property type="match status" value="1"/>
</dbReference>
<dbReference type="InterPro" id="IPR036869">
    <property type="entry name" value="J_dom_sf"/>
</dbReference>
<dbReference type="InterPro" id="IPR013087">
    <property type="entry name" value="Znf_C2H2_type"/>
</dbReference>
<feature type="domain" description="C2H2-type" evidence="7">
    <location>
        <begin position="313"/>
        <end position="342"/>
    </location>
</feature>
<accession>A0A2I1C1P0</accession>
<dbReference type="PANTHER" id="PTHR44029:SF1">
    <property type="entry name" value="DNAJ HOMOLOG SUBFAMILY C MEMBER 21"/>
    <property type="match status" value="1"/>
</dbReference>
<dbReference type="PROSITE" id="PS50076">
    <property type="entry name" value="DNAJ_2"/>
    <property type="match status" value="1"/>
</dbReference>
<sequence>MGQSQSTNFQDNAYSTEPLSKERKEDYYELLGIQHDASTDEIRKAYKRKALELHPDKNYGNVEAATKLFAEIQTAYQVLSDPQERAWYDTHKDAFLSRDEQPSSSEYCYDSRMTTSGDILKLFSKFSPRMEFSDSPSGFFGGLRAVFARLALEEEMACRADKLEFVAYPTFGSQSDAFEDVVRPFYTVWSSFSTKKSFAWKDIYRYSEAPDRRVRRLMEKENKRLREEGIREFNEAVRSLVAFVKKRDPRYKRGIQSEAQRRELLRQTAAAQAAKSRAVNQAKLREHVLPDWAKSEEAEEENPDSSGSELEQFECIICRKAFKSLNQFNAHERSKKHVKAVKQLRWEMRAENESLNLDQYMAPYSDHAQLEQCNDDSAASSSSHEESGKVQCGRNADADQNIAPIMDDTQEESGREFTEADTIFPVTHASHESSATILNPTGSDDVSERADDAVDLLSQQFSASALGQSQSTEIKKIGKAKQKRARKAAQQALGHSPGLICTTCNAAFLSKTQLFAHLRKYDHAQPPIR</sequence>